<dbReference type="Proteomes" id="UP000198939">
    <property type="component" value="Unassembled WGS sequence"/>
</dbReference>
<sequence length="161" mass="17190">MDWNGKRVLITGAGKGIGRATAVMLASRGATVVALTRDRRDLEVLAQEIVCEPICADLAEIGAIAAAVTPAFPVDMLVNCAGTTVLQSFVETEVVDFSHVLNVNTLAPVVLAQAVVRDWIERGIKGSIVNVSSDAARRGVANHTAYCASKRRSMRSRASWR</sequence>
<reference evidence="5" key="2">
    <citation type="submission" date="2016-10" db="EMBL/GenBank/DDBJ databases">
        <authorList>
            <person name="Wibberg D."/>
        </authorList>
    </citation>
    <scope>NUCLEOTIDE SEQUENCE [LARGE SCALE GENOMIC DNA]</scope>
</reference>
<proteinExistence type="inferred from homology"/>
<accession>A0A1H8P3F4</accession>
<keyword evidence="2" id="KW-0521">NADP</keyword>
<keyword evidence="3" id="KW-0560">Oxidoreductase</keyword>
<dbReference type="PANTHER" id="PTHR44252">
    <property type="entry name" value="D-ERYTHRULOSE REDUCTASE"/>
    <property type="match status" value="1"/>
</dbReference>
<evidence type="ECO:0000313" key="5">
    <source>
        <dbReference type="Proteomes" id="UP000183063"/>
    </source>
</evidence>
<reference evidence="3" key="1">
    <citation type="submission" date="2016-10" db="EMBL/GenBank/DDBJ databases">
        <authorList>
            <person name="de Groot N.N."/>
        </authorList>
    </citation>
    <scope>NUCLEOTIDE SEQUENCE [LARGE SCALE GENOMIC DNA]</scope>
    <source>
        <strain evidence="3">CCBAU85039</strain>
    </source>
</reference>
<dbReference type="PANTHER" id="PTHR44252:SF3">
    <property type="entry name" value="D-ERYTHRULOSE REDUCTASE-RELATED"/>
    <property type="match status" value="1"/>
</dbReference>
<dbReference type="GO" id="GO:0006006">
    <property type="term" value="P:glucose metabolic process"/>
    <property type="evidence" value="ECO:0007669"/>
    <property type="project" value="TreeGrafter"/>
</dbReference>
<dbReference type="EC" id="1.1.1.127" evidence="3"/>
<organism evidence="3 5">
    <name type="scientific">Rhizobium tibeticum</name>
    <dbReference type="NCBI Taxonomy" id="501024"/>
    <lineage>
        <taxon>Bacteria</taxon>
        <taxon>Pseudomonadati</taxon>
        <taxon>Pseudomonadota</taxon>
        <taxon>Alphaproteobacteria</taxon>
        <taxon>Hyphomicrobiales</taxon>
        <taxon>Rhizobiaceae</taxon>
        <taxon>Rhizobium/Agrobacterium group</taxon>
        <taxon>Rhizobium</taxon>
    </lineage>
</organism>
<dbReference type="EMBL" id="FNXB01000019">
    <property type="protein sequence ID" value="SEI01576.1"/>
    <property type="molecule type" value="Genomic_DNA"/>
</dbReference>
<evidence type="ECO:0000256" key="2">
    <source>
        <dbReference type="ARBA" id="ARBA00022857"/>
    </source>
</evidence>
<gene>
    <name evidence="3" type="primary">kduD_2</name>
    <name evidence="3" type="ORF">RTCCBAU85039_3712</name>
    <name evidence="4" type="ORF">SAMN05216228_10165</name>
</gene>
<dbReference type="EMBL" id="FOCV01000016">
    <property type="protein sequence ID" value="SEO36324.1"/>
    <property type="molecule type" value="Genomic_DNA"/>
</dbReference>
<evidence type="ECO:0000256" key="1">
    <source>
        <dbReference type="ARBA" id="ARBA00006484"/>
    </source>
</evidence>
<keyword evidence="6" id="KW-1185">Reference proteome</keyword>
<dbReference type="GO" id="GO:0047001">
    <property type="term" value="F:2-dehydro-3-deoxy-D-gluconate 5-dehydrogenase activity"/>
    <property type="evidence" value="ECO:0007669"/>
    <property type="project" value="UniProtKB-EC"/>
</dbReference>
<dbReference type="GO" id="GO:0004090">
    <property type="term" value="F:carbonyl reductase (NADPH) activity"/>
    <property type="evidence" value="ECO:0007669"/>
    <property type="project" value="TreeGrafter"/>
</dbReference>
<dbReference type="InterPro" id="IPR051737">
    <property type="entry name" value="L-xylulose/Carbonyl_redctase"/>
</dbReference>
<reference evidence="4 6" key="3">
    <citation type="submission" date="2016-10" db="EMBL/GenBank/DDBJ databases">
        <authorList>
            <person name="Varghese N."/>
            <person name="Submissions S."/>
        </authorList>
    </citation>
    <scope>NUCLEOTIDE SEQUENCE [LARGE SCALE GENOMIC DNA]</scope>
    <source>
        <strain evidence="4 6">CGMCC 1.7071</strain>
    </source>
</reference>
<protein>
    <submittedName>
        <fullName evidence="3">2-dehydro-3-deoxy-D-gluconate 5-dehydrogenase</fullName>
        <ecNumber evidence="3">1.1.1.127</ecNumber>
    </submittedName>
    <submittedName>
        <fullName evidence="4">Short chain dehydrogenase</fullName>
    </submittedName>
</protein>
<dbReference type="Gene3D" id="3.40.50.720">
    <property type="entry name" value="NAD(P)-binding Rossmann-like Domain"/>
    <property type="match status" value="1"/>
</dbReference>
<dbReference type="SUPFAM" id="SSF51735">
    <property type="entry name" value="NAD(P)-binding Rossmann-fold domains"/>
    <property type="match status" value="1"/>
</dbReference>
<evidence type="ECO:0000313" key="6">
    <source>
        <dbReference type="Proteomes" id="UP000198939"/>
    </source>
</evidence>
<dbReference type="AlphaFoldDB" id="A0A1H8P3F4"/>
<name>A0A1H8P3F4_9HYPH</name>
<evidence type="ECO:0000313" key="4">
    <source>
        <dbReference type="EMBL" id="SEO36324.1"/>
    </source>
</evidence>
<dbReference type="Pfam" id="PF00106">
    <property type="entry name" value="adh_short"/>
    <property type="match status" value="1"/>
</dbReference>
<dbReference type="STRING" id="501024.RTCCBAU85039_3712"/>
<evidence type="ECO:0000313" key="3">
    <source>
        <dbReference type="EMBL" id="SEI01576.1"/>
    </source>
</evidence>
<dbReference type="InterPro" id="IPR002347">
    <property type="entry name" value="SDR_fam"/>
</dbReference>
<dbReference type="GO" id="GO:0050038">
    <property type="term" value="F:L-xylulose reductase (NADPH) activity"/>
    <property type="evidence" value="ECO:0007669"/>
    <property type="project" value="TreeGrafter"/>
</dbReference>
<dbReference type="GO" id="GO:0005997">
    <property type="term" value="P:xylulose metabolic process"/>
    <property type="evidence" value="ECO:0007669"/>
    <property type="project" value="TreeGrafter"/>
</dbReference>
<dbReference type="PRINTS" id="PR00081">
    <property type="entry name" value="GDHRDH"/>
</dbReference>
<dbReference type="Proteomes" id="UP000183063">
    <property type="component" value="Unassembled WGS sequence"/>
</dbReference>
<comment type="similarity">
    <text evidence="1">Belongs to the short-chain dehydrogenases/reductases (SDR) family.</text>
</comment>
<dbReference type="InterPro" id="IPR036291">
    <property type="entry name" value="NAD(P)-bd_dom_sf"/>
</dbReference>